<reference evidence="2 3" key="1">
    <citation type="submission" date="2016-10" db="EMBL/GenBank/DDBJ databases">
        <authorList>
            <person name="de Groot N.N."/>
        </authorList>
    </citation>
    <scope>NUCLEOTIDE SEQUENCE [LARGE SCALE GENOMIC DNA]</scope>
    <source>
        <strain evidence="2 3">CGMCC 1.12333</strain>
    </source>
</reference>
<gene>
    <name evidence="2" type="ORF">SAMN05216480_11836</name>
</gene>
<dbReference type="InterPro" id="IPR006674">
    <property type="entry name" value="HD_domain"/>
</dbReference>
<evidence type="ECO:0000259" key="1">
    <source>
        <dbReference type="SMART" id="SM00471"/>
    </source>
</evidence>
<evidence type="ECO:0000313" key="3">
    <source>
        <dbReference type="Proteomes" id="UP000199138"/>
    </source>
</evidence>
<dbReference type="SMART" id="SM00471">
    <property type="entry name" value="HDc"/>
    <property type="match status" value="1"/>
</dbReference>
<dbReference type="AlphaFoldDB" id="A0A1I7IN78"/>
<dbReference type="STRING" id="1224947.SAMN05216480_11836"/>
<feature type="domain" description="HD/PDEase" evidence="1">
    <location>
        <begin position="23"/>
        <end position="138"/>
    </location>
</feature>
<dbReference type="OrthoDB" id="5728337at2"/>
<dbReference type="InterPro" id="IPR003607">
    <property type="entry name" value="HD/PDEase_dom"/>
</dbReference>
<dbReference type="CDD" id="cd00077">
    <property type="entry name" value="HDc"/>
    <property type="match status" value="1"/>
</dbReference>
<dbReference type="Pfam" id="PF01966">
    <property type="entry name" value="HD"/>
    <property type="match status" value="1"/>
</dbReference>
<dbReference type="SUPFAM" id="SSF109604">
    <property type="entry name" value="HD-domain/PDEase-like"/>
    <property type="match status" value="1"/>
</dbReference>
<dbReference type="EMBL" id="FPBK01000018">
    <property type="protein sequence ID" value="SFU74380.1"/>
    <property type="molecule type" value="Genomic_DNA"/>
</dbReference>
<name>A0A1I7IN78_9FLAO</name>
<proteinExistence type="predicted"/>
<dbReference type="Proteomes" id="UP000199138">
    <property type="component" value="Unassembled WGS sequence"/>
</dbReference>
<keyword evidence="3" id="KW-1185">Reference proteome</keyword>
<accession>A0A1I7IN78</accession>
<organism evidence="2 3">
    <name type="scientific">Pustulibacterium marinum</name>
    <dbReference type="NCBI Taxonomy" id="1224947"/>
    <lineage>
        <taxon>Bacteria</taxon>
        <taxon>Pseudomonadati</taxon>
        <taxon>Bacteroidota</taxon>
        <taxon>Flavobacteriia</taxon>
        <taxon>Flavobacteriales</taxon>
        <taxon>Flavobacteriaceae</taxon>
        <taxon>Pustulibacterium</taxon>
    </lineage>
</organism>
<protein>
    <submittedName>
        <fullName evidence="2">HD domain-containing protein</fullName>
    </submittedName>
</protein>
<sequence>MRELQAIKTYVEQLYTTKAYTELVYHNLKHTQQVVKRVQEMAMFYGLDQQDQFIVSTAAWFHDCGHLFGETTLHEEKSVAIMKSYFENKEIAQVTIKAIEECIMVTKPGAVPKTLLQKIIADADTYHVGTTEFTNCDENVWRELELRTKKPVLSKIEKSIKFLEEHVFHTDYCKSKITKIKNYNYCKLKRKTRE</sequence>
<evidence type="ECO:0000313" key="2">
    <source>
        <dbReference type="EMBL" id="SFU74380.1"/>
    </source>
</evidence>
<dbReference type="Gene3D" id="1.10.3210.10">
    <property type="entry name" value="Hypothetical protein af1432"/>
    <property type="match status" value="1"/>
</dbReference>
<dbReference type="RefSeq" id="WP_093026352.1">
    <property type="nucleotide sequence ID" value="NZ_FPBK01000018.1"/>
</dbReference>